<name>A0ABS4XG15_9MICC</name>
<sequence length="63" mass="6457">MQELPAGCPSADGFMVPGPLGAGTGEKGAELLLERLSDWANAGTAMIANEPDWIAESHTGGLF</sequence>
<keyword evidence="2" id="KW-1185">Reference proteome</keyword>
<comment type="caution">
    <text evidence="1">The sequence shown here is derived from an EMBL/GenBank/DDBJ whole genome shotgun (WGS) entry which is preliminary data.</text>
</comment>
<accession>A0ABS4XG15</accession>
<evidence type="ECO:0000313" key="2">
    <source>
        <dbReference type="Proteomes" id="UP001296993"/>
    </source>
</evidence>
<reference evidence="1 2" key="1">
    <citation type="submission" date="2021-03" db="EMBL/GenBank/DDBJ databases">
        <title>Sequencing the genomes of 1000 actinobacteria strains.</title>
        <authorList>
            <person name="Klenk H.-P."/>
        </authorList>
    </citation>
    <scope>NUCLEOTIDE SEQUENCE [LARGE SCALE GENOMIC DNA]</scope>
    <source>
        <strain evidence="1 2">DSM 15797</strain>
    </source>
</reference>
<organism evidence="1 2">
    <name type="scientific">Paeniglutamicibacter kerguelensis</name>
    <dbReference type="NCBI Taxonomy" id="254788"/>
    <lineage>
        <taxon>Bacteria</taxon>
        <taxon>Bacillati</taxon>
        <taxon>Actinomycetota</taxon>
        <taxon>Actinomycetes</taxon>
        <taxon>Micrococcales</taxon>
        <taxon>Micrococcaceae</taxon>
        <taxon>Paeniglutamicibacter</taxon>
    </lineage>
</organism>
<dbReference type="EMBL" id="JAGIOF010000001">
    <property type="protein sequence ID" value="MBP2387412.1"/>
    <property type="molecule type" value="Genomic_DNA"/>
</dbReference>
<protein>
    <submittedName>
        <fullName evidence="1">Uncharacterized protein</fullName>
    </submittedName>
</protein>
<evidence type="ECO:0000313" key="1">
    <source>
        <dbReference type="EMBL" id="MBP2387412.1"/>
    </source>
</evidence>
<dbReference type="Proteomes" id="UP001296993">
    <property type="component" value="Unassembled WGS sequence"/>
</dbReference>
<proteinExistence type="predicted"/>
<gene>
    <name evidence="1" type="ORF">JOF47_002923</name>
</gene>